<dbReference type="GO" id="GO:0003700">
    <property type="term" value="F:DNA-binding transcription factor activity"/>
    <property type="evidence" value="ECO:0007669"/>
    <property type="project" value="InterPro"/>
</dbReference>
<evidence type="ECO:0000256" key="4">
    <source>
        <dbReference type="ARBA" id="ARBA00023163"/>
    </source>
</evidence>
<evidence type="ECO:0000256" key="3">
    <source>
        <dbReference type="ARBA" id="ARBA00023125"/>
    </source>
</evidence>
<dbReference type="InterPro" id="IPR000847">
    <property type="entry name" value="LysR_HTH_N"/>
</dbReference>
<name>A0A2V1GXV9_9GAMM</name>
<evidence type="ECO:0000313" key="7">
    <source>
        <dbReference type="Proteomes" id="UP000244906"/>
    </source>
</evidence>
<dbReference type="Pfam" id="PF00126">
    <property type="entry name" value="HTH_1"/>
    <property type="match status" value="1"/>
</dbReference>
<dbReference type="Pfam" id="PF03466">
    <property type="entry name" value="LysR_substrate"/>
    <property type="match status" value="1"/>
</dbReference>
<gene>
    <name evidence="6" type="ORF">DC094_06125</name>
</gene>
<dbReference type="InterPro" id="IPR005119">
    <property type="entry name" value="LysR_subst-bd"/>
</dbReference>
<reference evidence="6 7" key="1">
    <citation type="submission" date="2018-04" db="EMBL/GenBank/DDBJ databases">
        <title>Thalassorhabdus spongiae gen. nov., sp. nov., isolated from a marine sponge in South-West Iceland.</title>
        <authorList>
            <person name="Knobloch S."/>
            <person name="Daussin A."/>
            <person name="Johannsson R."/>
            <person name="Marteinsson V.T."/>
        </authorList>
    </citation>
    <scope>NUCLEOTIDE SEQUENCE [LARGE SCALE GENOMIC DNA]</scope>
    <source>
        <strain evidence="6 7">Hp12</strain>
    </source>
</reference>
<dbReference type="InterPro" id="IPR036390">
    <property type="entry name" value="WH_DNA-bd_sf"/>
</dbReference>
<feature type="domain" description="HTH lysR-type" evidence="5">
    <location>
        <begin position="5"/>
        <end position="62"/>
    </location>
</feature>
<sequence>MQRLPQLRGIQAFVYAAKHLSFKKAADELNVTPTAISHNIKSLEDDLGVRLFNRLTRSLSLTNEGEIFAPLVMDAFSKLHEAVGALSHSESNGPLMITTTKSFASSWLSERAYKFRELYPDYGLKIDASDSIKNLTSSNFDVSIRHGGGGYDGLHFAWVLNNYVVPVCSPKFIDTKGRISPSDLLNHSLIVYEWENFAEDDPCWEKWFALSQTKMDKAKLIETYSDEYICIQAALASRGVALCSVITASSYLNSGDLVIPTDPSLYLKDKSYYLVCEKGNADKEKMIAFQEWLLDEADQYRESRIGSLIDDIEEDN</sequence>
<evidence type="ECO:0000259" key="5">
    <source>
        <dbReference type="PROSITE" id="PS50931"/>
    </source>
</evidence>
<dbReference type="GO" id="GO:0043565">
    <property type="term" value="F:sequence-specific DNA binding"/>
    <property type="evidence" value="ECO:0007669"/>
    <property type="project" value="TreeGrafter"/>
</dbReference>
<dbReference type="SUPFAM" id="SSF46785">
    <property type="entry name" value="Winged helix' DNA-binding domain"/>
    <property type="match status" value="1"/>
</dbReference>
<evidence type="ECO:0000313" key="6">
    <source>
        <dbReference type="EMBL" id="PVZ70177.1"/>
    </source>
</evidence>
<evidence type="ECO:0000256" key="1">
    <source>
        <dbReference type="ARBA" id="ARBA00009437"/>
    </source>
</evidence>
<dbReference type="SUPFAM" id="SSF53850">
    <property type="entry name" value="Periplasmic binding protein-like II"/>
    <property type="match status" value="1"/>
</dbReference>
<dbReference type="PROSITE" id="PS50931">
    <property type="entry name" value="HTH_LYSR"/>
    <property type="match status" value="1"/>
</dbReference>
<dbReference type="AlphaFoldDB" id="A0A2V1GXV9"/>
<evidence type="ECO:0000256" key="2">
    <source>
        <dbReference type="ARBA" id="ARBA00023015"/>
    </source>
</evidence>
<dbReference type="GO" id="GO:0006351">
    <property type="term" value="P:DNA-templated transcription"/>
    <property type="evidence" value="ECO:0007669"/>
    <property type="project" value="TreeGrafter"/>
</dbReference>
<dbReference type="PRINTS" id="PR00039">
    <property type="entry name" value="HTHLYSR"/>
</dbReference>
<dbReference type="FunFam" id="1.10.10.10:FF:000001">
    <property type="entry name" value="LysR family transcriptional regulator"/>
    <property type="match status" value="1"/>
</dbReference>
<accession>A0A2V1GXV9</accession>
<dbReference type="Proteomes" id="UP000244906">
    <property type="component" value="Unassembled WGS sequence"/>
</dbReference>
<keyword evidence="3" id="KW-0238">DNA-binding</keyword>
<keyword evidence="4" id="KW-0804">Transcription</keyword>
<dbReference type="Gene3D" id="1.10.10.10">
    <property type="entry name" value="Winged helix-like DNA-binding domain superfamily/Winged helix DNA-binding domain"/>
    <property type="match status" value="1"/>
</dbReference>
<dbReference type="RefSeq" id="WP_116686249.1">
    <property type="nucleotide sequence ID" value="NZ_CAWNYD010000002.1"/>
</dbReference>
<dbReference type="InterPro" id="IPR058163">
    <property type="entry name" value="LysR-type_TF_proteobact-type"/>
</dbReference>
<proteinExistence type="inferred from homology"/>
<keyword evidence="7" id="KW-1185">Reference proteome</keyword>
<comment type="similarity">
    <text evidence="1">Belongs to the LysR transcriptional regulatory family.</text>
</comment>
<dbReference type="PANTHER" id="PTHR30537">
    <property type="entry name" value="HTH-TYPE TRANSCRIPTIONAL REGULATOR"/>
    <property type="match status" value="1"/>
</dbReference>
<dbReference type="EMBL" id="QDDL01000002">
    <property type="protein sequence ID" value="PVZ70177.1"/>
    <property type="molecule type" value="Genomic_DNA"/>
</dbReference>
<dbReference type="InterPro" id="IPR036388">
    <property type="entry name" value="WH-like_DNA-bd_sf"/>
</dbReference>
<dbReference type="OrthoDB" id="6787458at2"/>
<comment type="caution">
    <text evidence="6">The sequence shown here is derived from an EMBL/GenBank/DDBJ whole genome shotgun (WGS) entry which is preliminary data.</text>
</comment>
<protein>
    <submittedName>
        <fullName evidence="6">LysR family transcriptional regulator</fullName>
    </submittedName>
</protein>
<organism evidence="6 7">
    <name type="scientific">Pelagibaculum spongiae</name>
    <dbReference type="NCBI Taxonomy" id="2080658"/>
    <lineage>
        <taxon>Bacteria</taxon>
        <taxon>Pseudomonadati</taxon>
        <taxon>Pseudomonadota</taxon>
        <taxon>Gammaproteobacteria</taxon>
        <taxon>Oceanospirillales</taxon>
        <taxon>Pelagibaculum</taxon>
    </lineage>
</organism>
<keyword evidence="2" id="KW-0805">Transcription regulation</keyword>
<dbReference type="PANTHER" id="PTHR30537:SF26">
    <property type="entry name" value="GLYCINE CLEAVAGE SYSTEM TRANSCRIPTIONAL ACTIVATOR"/>
    <property type="match status" value="1"/>
</dbReference>
<dbReference type="Gene3D" id="3.40.190.10">
    <property type="entry name" value="Periplasmic binding protein-like II"/>
    <property type="match status" value="2"/>
</dbReference>